<organism evidence="3 4">
    <name type="scientific">Rubricoccus marinus</name>
    <dbReference type="NCBI Taxonomy" id="716817"/>
    <lineage>
        <taxon>Bacteria</taxon>
        <taxon>Pseudomonadati</taxon>
        <taxon>Rhodothermota</taxon>
        <taxon>Rhodothermia</taxon>
        <taxon>Rhodothermales</taxon>
        <taxon>Rubricoccaceae</taxon>
        <taxon>Rubricoccus</taxon>
    </lineage>
</organism>
<dbReference type="EMBL" id="MQWB01000001">
    <property type="protein sequence ID" value="OZC02259.1"/>
    <property type="molecule type" value="Genomic_DNA"/>
</dbReference>
<sequence length="70" mass="7490">MTTNLSYPDRKVRLVAAGVIGVLLLFGLIESTLFAWVLGVIAVVLVATAAVGFCPLYRSVGLSTLPRRRS</sequence>
<proteinExistence type="predicted"/>
<gene>
    <name evidence="3" type="ORF">BSZ36_04205</name>
</gene>
<evidence type="ECO:0000256" key="1">
    <source>
        <dbReference type="SAM" id="Phobius"/>
    </source>
</evidence>
<feature type="transmembrane region" description="Helical" evidence="1">
    <location>
        <begin position="12"/>
        <end position="29"/>
    </location>
</feature>
<dbReference type="InterPro" id="IPR021309">
    <property type="entry name" value="YgaP-like_TM"/>
</dbReference>
<keyword evidence="1" id="KW-0472">Membrane</keyword>
<evidence type="ECO:0000313" key="4">
    <source>
        <dbReference type="Proteomes" id="UP000216446"/>
    </source>
</evidence>
<name>A0A259TWW5_9BACT</name>
<comment type="caution">
    <text evidence="3">The sequence shown here is derived from an EMBL/GenBank/DDBJ whole genome shotgun (WGS) entry which is preliminary data.</text>
</comment>
<keyword evidence="1" id="KW-0812">Transmembrane</keyword>
<keyword evidence="4" id="KW-1185">Reference proteome</keyword>
<feature type="transmembrane region" description="Helical" evidence="1">
    <location>
        <begin position="35"/>
        <end position="60"/>
    </location>
</feature>
<evidence type="ECO:0000313" key="3">
    <source>
        <dbReference type="EMBL" id="OZC02259.1"/>
    </source>
</evidence>
<dbReference type="Proteomes" id="UP000216446">
    <property type="component" value="Unassembled WGS sequence"/>
</dbReference>
<dbReference type="RefSeq" id="WP_094546322.1">
    <property type="nucleotide sequence ID" value="NZ_MQWB01000001.1"/>
</dbReference>
<dbReference type="AlphaFoldDB" id="A0A259TWW5"/>
<dbReference type="Gene3D" id="6.10.140.1340">
    <property type="match status" value="1"/>
</dbReference>
<dbReference type="InParanoid" id="A0A259TWW5"/>
<reference evidence="3 4" key="1">
    <citation type="submission" date="2016-11" db="EMBL/GenBank/DDBJ databases">
        <title>Study of marine rhodopsin-containing bacteria.</title>
        <authorList>
            <person name="Yoshizawa S."/>
            <person name="Kumagai Y."/>
            <person name="Kogure K."/>
        </authorList>
    </citation>
    <scope>NUCLEOTIDE SEQUENCE [LARGE SCALE GENOMIC DNA]</scope>
    <source>
        <strain evidence="3 4">SG-29</strain>
    </source>
</reference>
<evidence type="ECO:0000259" key="2">
    <source>
        <dbReference type="Pfam" id="PF11127"/>
    </source>
</evidence>
<accession>A0A259TWW5</accession>
<dbReference type="Pfam" id="PF11127">
    <property type="entry name" value="YgaP-like_TM"/>
    <property type="match status" value="1"/>
</dbReference>
<protein>
    <recommendedName>
        <fullName evidence="2">Inner membrane protein YgaP-like transmembrane domain-containing protein</fullName>
    </recommendedName>
</protein>
<feature type="domain" description="Inner membrane protein YgaP-like transmembrane" evidence="2">
    <location>
        <begin position="1"/>
        <end position="67"/>
    </location>
</feature>
<keyword evidence="1" id="KW-1133">Transmembrane helix</keyword>